<dbReference type="AlphaFoldDB" id="A0A543N9Q6"/>
<feature type="transmembrane region" description="Helical" evidence="1">
    <location>
        <begin position="456"/>
        <end position="474"/>
    </location>
</feature>
<keyword evidence="1" id="KW-0472">Membrane</keyword>
<proteinExistence type="predicted"/>
<name>A0A543N9Q6_9ACTN</name>
<evidence type="ECO:0000256" key="1">
    <source>
        <dbReference type="SAM" id="Phobius"/>
    </source>
</evidence>
<feature type="transmembrane region" description="Helical" evidence="1">
    <location>
        <begin position="425"/>
        <end position="449"/>
    </location>
</feature>
<feature type="transmembrane region" description="Helical" evidence="1">
    <location>
        <begin position="296"/>
        <end position="314"/>
    </location>
</feature>
<keyword evidence="3" id="KW-1185">Reference proteome</keyword>
<feature type="transmembrane region" description="Helical" evidence="1">
    <location>
        <begin position="24"/>
        <end position="46"/>
    </location>
</feature>
<dbReference type="OrthoDB" id="2014935at2"/>
<feature type="transmembrane region" description="Helical" evidence="1">
    <location>
        <begin position="122"/>
        <end position="149"/>
    </location>
</feature>
<feature type="transmembrane region" description="Helical" evidence="1">
    <location>
        <begin position="237"/>
        <end position="258"/>
    </location>
</feature>
<protein>
    <submittedName>
        <fullName evidence="2">ABC-2 type transport system permease protein</fullName>
    </submittedName>
</protein>
<evidence type="ECO:0000313" key="3">
    <source>
        <dbReference type="Proteomes" id="UP000317422"/>
    </source>
</evidence>
<keyword evidence="1" id="KW-1133">Transmembrane helix</keyword>
<feature type="transmembrane region" description="Helical" evidence="1">
    <location>
        <begin position="81"/>
        <end position="101"/>
    </location>
</feature>
<dbReference type="Proteomes" id="UP000317422">
    <property type="component" value="Unassembled WGS sequence"/>
</dbReference>
<dbReference type="EMBL" id="VFQC01000002">
    <property type="protein sequence ID" value="TQN28538.1"/>
    <property type="molecule type" value="Genomic_DNA"/>
</dbReference>
<feature type="transmembrane region" description="Helical" evidence="1">
    <location>
        <begin position="502"/>
        <end position="523"/>
    </location>
</feature>
<feature type="transmembrane region" description="Helical" evidence="1">
    <location>
        <begin position="161"/>
        <end position="183"/>
    </location>
</feature>
<comment type="caution">
    <text evidence="2">The sequence shown here is derived from an EMBL/GenBank/DDBJ whole genome shotgun (WGS) entry which is preliminary data.</text>
</comment>
<feature type="transmembrane region" description="Helical" evidence="1">
    <location>
        <begin position="190"/>
        <end position="210"/>
    </location>
</feature>
<dbReference type="RefSeq" id="WP_141925575.1">
    <property type="nucleotide sequence ID" value="NZ_VFQC01000002.1"/>
</dbReference>
<gene>
    <name evidence="2" type="ORF">FHX37_3883</name>
</gene>
<accession>A0A543N9Q6</accession>
<reference evidence="2 3" key="1">
    <citation type="submission" date="2019-06" db="EMBL/GenBank/DDBJ databases">
        <title>Sequencing the genomes of 1000 actinobacteria strains.</title>
        <authorList>
            <person name="Klenk H.-P."/>
        </authorList>
    </citation>
    <scope>NUCLEOTIDE SEQUENCE [LARGE SCALE GENOMIC DNA]</scope>
    <source>
        <strain evidence="2 3">DSM 45015</strain>
    </source>
</reference>
<evidence type="ECO:0000313" key="2">
    <source>
        <dbReference type="EMBL" id="TQN28538.1"/>
    </source>
</evidence>
<sequence>MLRGSLTGTGAMVRLILRRDRWRLPVWLLAIVGLVYASASAAQGLYSTPEELRVYARTVESSPAAIIMSGPPVALETTGGVAVFEVNFVAMIAVALMAIFATVRHTRAEEEAGRTELLRAAVLGHLAPSAATAVVVSAASLLAGAGVAASFLALDLDVAGALVYGASLAALGVVFTFVALVAAQVTEHSRAALGLSAAVLAGSYVLRGAGDVGDGTLSWLSPIGWVQASHAFDDDRWWPLTLALAASAVLGWLSVVLVHHRDLGAGMLASRPGPARASRGLRGMVGFAARMQRGSALGWGIGVFLLGAALGSLGQEVTDMAEESPEFTEILANGDSRDLVDSFFATVLRLQALLASGFLVSSVLRLRGAERSGRAELLLTTGQSRSRWVGSWLLVAGVATAAVVAAGGLGAGLAHGAATGDPDQVMRLLGACLAYLPATLLLGGLAALLFGTVPRLAFVAWAALAGCFVAGWLGDLLELPEWIVDLSPFAHMPRLPAAEPEWTPIAAVSVLALVLGSLTFAGLRRRDLG</sequence>
<keyword evidence="1" id="KW-0812">Transmembrane</keyword>
<feature type="transmembrane region" description="Helical" evidence="1">
    <location>
        <begin position="343"/>
        <end position="364"/>
    </location>
</feature>
<feature type="transmembrane region" description="Helical" evidence="1">
    <location>
        <begin position="392"/>
        <end position="413"/>
    </location>
</feature>
<organism evidence="2 3">
    <name type="scientific">Haloactinospora alba</name>
    <dbReference type="NCBI Taxonomy" id="405555"/>
    <lineage>
        <taxon>Bacteria</taxon>
        <taxon>Bacillati</taxon>
        <taxon>Actinomycetota</taxon>
        <taxon>Actinomycetes</taxon>
        <taxon>Streptosporangiales</taxon>
        <taxon>Nocardiopsidaceae</taxon>
        <taxon>Haloactinospora</taxon>
    </lineage>
</organism>